<reference evidence="1" key="1">
    <citation type="submission" date="2014-11" db="EMBL/GenBank/DDBJ databases">
        <authorList>
            <person name="Amaro Gonzalez C."/>
        </authorList>
    </citation>
    <scope>NUCLEOTIDE SEQUENCE</scope>
</reference>
<evidence type="ECO:0000313" key="1">
    <source>
        <dbReference type="EMBL" id="JAH84658.1"/>
    </source>
</evidence>
<dbReference type="EMBL" id="GBXM01023919">
    <property type="protein sequence ID" value="JAH84658.1"/>
    <property type="molecule type" value="Transcribed_RNA"/>
</dbReference>
<dbReference type="AlphaFoldDB" id="A0A0E9W594"/>
<name>A0A0E9W594_ANGAN</name>
<sequence>MRKENSQDHSSFIWPFGCIPERGEPFNLTC</sequence>
<proteinExistence type="predicted"/>
<organism evidence="1">
    <name type="scientific">Anguilla anguilla</name>
    <name type="common">European freshwater eel</name>
    <name type="synonym">Muraena anguilla</name>
    <dbReference type="NCBI Taxonomy" id="7936"/>
    <lineage>
        <taxon>Eukaryota</taxon>
        <taxon>Metazoa</taxon>
        <taxon>Chordata</taxon>
        <taxon>Craniata</taxon>
        <taxon>Vertebrata</taxon>
        <taxon>Euteleostomi</taxon>
        <taxon>Actinopterygii</taxon>
        <taxon>Neopterygii</taxon>
        <taxon>Teleostei</taxon>
        <taxon>Anguilliformes</taxon>
        <taxon>Anguillidae</taxon>
        <taxon>Anguilla</taxon>
    </lineage>
</organism>
<protein>
    <submittedName>
        <fullName evidence="1">Uncharacterized protein</fullName>
    </submittedName>
</protein>
<accession>A0A0E9W594</accession>
<reference evidence="1" key="2">
    <citation type="journal article" date="2015" name="Fish Shellfish Immunol.">
        <title>Early steps in the European eel (Anguilla anguilla)-Vibrio vulnificus interaction in the gills: Role of the RtxA13 toxin.</title>
        <authorList>
            <person name="Callol A."/>
            <person name="Pajuelo D."/>
            <person name="Ebbesson L."/>
            <person name="Teles M."/>
            <person name="MacKenzie S."/>
            <person name="Amaro C."/>
        </authorList>
    </citation>
    <scope>NUCLEOTIDE SEQUENCE</scope>
</reference>